<keyword evidence="1" id="KW-0255">Endonuclease</keyword>
<dbReference type="EMBL" id="OR613467">
    <property type="protein sequence ID" value="WNT44349.1"/>
    <property type="molecule type" value="Genomic_DNA"/>
</dbReference>
<protein>
    <submittedName>
        <fullName evidence="1">LAGLIDADG endonuclease</fullName>
    </submittedName>
</protein>
<keyword evidence="2" id="KW-1185">Reference proteome</keyword>
<accession>A0AA96NIL1</accession>
<organism evidence="1 2">
    <name type="scientific">Microbacterium phage Mabodamaca</name>
    <dbReference type="NCBI Taxonomy" id="3078574"/>
    <lineage>
        <taxon>Viruses</taxon>
        <taxon>Duplodnaviria</taxon>
        <taxon>Heunggongvirae</taxon>
        <taxon>Uroviricota</taxon>
        <taxon>Caudoviricetes</taxon>
        <taxon>Casidaviridae</taxon>
        <taxon>Mabodamacavirus</taxon>
        <taxon>Mabodamacavirus mabodamaca</taxon>
    </lineage>
</organism>
<dbReference type="InterPro" id="IPR027434">
    <property type="entry name" value="Homing_endonucl"/>
</dbReference>
<evidence type="ECO:0000313" key="2">
    <source>
        <dbReference type="Proteomes" id="UP001305869"/>
    </source>
</evidence>
<name>A0AA96NIL1_9CAUD</name>
<reference evidence="1 2" key="1">
    <citation type="submission" date="2023-09" db="EMBL/GenBank/DDBJ databases">
        <authorList>
            <person name="Astacio K.C."/>
            <person name="Barreto J.C."/>
            <person name="Colon C.A."/>
            <person name="Dejesus A.I."/>
            <person name="Gragirenes D.A."/>
            <person name="Navarro A."/>
            <person name="Negron R.A."/>
            <person name="Nunez P.S."/>
            <person name="Ortiz C.A."/>
            <person name="Ortiz A.Y."/>
            <person name="Roman V.A."/>
            <person name="Sanchez M.A."/>
            <person name="Serrano K.M."/>
            <person name="Klyczek K."/>
            <person name="Ko C."/>
            <person name="Russell D.A."/>
            <person name="Jacobs-Sera D."/>
            <person name="Hatfull G.F."/>
        </authorList>
    </citation>
    <scope>NUCLEOTIDE SEQUENCE [LARGE SCALE GENOMIC DNA]</scope>
</reference>
<gene>
    <name evidence="1" type="primary">31</name>
    <name evidence="1" type="ORF">SEA_MABODAMACA_31</name>
</gene>
<dbReference type="SUPFAM" id="SSF55608">
    <property type="entry name" value="Homing endonucleases"/>
    <property type="match status" value="1"/>
</dbReference>
<keyword evidence="1" id="KW-0378">Hydrolase</keyword>
<keyword evidence="1" id="KW-0540">Nuclease</keyword>
<dbReference type="GO" id="GO:0004519">
    <property type="term" value="F:endonuclease activity"/>
    <property type="evidence" value="ECO:0007669"/>
    <property type="project" value="UniProtKB-KW"/>
</dbReference>
<evidence type="ECO:0000313" key="1">
    <source>
        <dbReference type="EMBL" id="WNT44349.1"/>
    </source>
</evidence>
<dbReference type="Proteomes" id="UP001305869">
    <property type="component" value="Segment"/>
</dbReference>
<sequence length="123" mass="13377">MTAVNGSREDLIWLAGLLEGEGAFDAHRERYPRIRLQMTDRDIVERAAHLMGTGVRLSLKRAPASATWNAELSGDRAAAIMAELLPYMGTRRSQRIANVLSASAYHKGHARPSLPGPSLALTA</sequence>
<proteinExistence type="predicted"/>